<keyword evidence="1" id="KW-0863">Zinc-finger</keyword>
<keyword evidence="1" id="KW-0479">Metal-binding</keyword>
<dbReference type="WBParaSite" id="TREG1_37830.1">
    <property type="protein sequence ID" value="TREG1_37830.1"/>
    <property type="gene ID" value="TREG1_37830"/>
</dbReference>
<dbReference type="InterPro" id="IPR007527">
    <property type="entry name" value="Znf_SWIM"/>
</dbReference>
<dbReference type="PANTHER" id="PTHR31569:SF4">
    <property type="entry name" value="SWIM-TYPE DOMAIN-CONTAINING PROTEIN"/>
    <property type="match status" value="1"/>
</dbReference>
<keyword evidence="3" id="KW-1185">Reference proteome</keyword>
<keyword evidence="1" id="KW-0862">Zinc</keyword>
<proteinExistence type="predicted"/>
<dbReference type="GO" id="GO:0008270">
    <property type="term" value="F:zinc ion binding"/>
    <property type="evidence" value="ECO:0007669"/>
    <property type="project" value="UniProtKB-KW"/>
</dbReference>
<evidence type="ECO:0000313" key="3">
    <source>
        <dbReference type="Proteomes" id="UP000050795"/>
    </source>
</evidence>
<feature type="domain" description="SWIM-type" evidence="2">
    <location>
        <begin position="407"/>
        <end position="439"/>
    </location>
</feature>
<sequence length="516" mass="59535">MISRPLREWNDVETALYWVEQATCMTYMRSDFQILDNTEERTIYKFANYKCSCSMKLVYNSNVNSISDFIEDCDAGFQIKWIGDRYVVAKFNLKHNHTRPLYPGGTILMKESITAEKEREQSSSNESNSLTIQDQLAQTRYEAIETYRLYPEVVVLSATHNATTTRKASVFQFIVIDGFGYAKPIMYCMSTIQQQDVLSTFLKHFSLIPQNVNKTRTFIMDCAFNRKCKNPTAIAYFHAMITTQSRLQFDYFIERLQCTDVDAYNYVMNRWMPMKSNWAVSFYSDDVITLGVNVIDIIKSVNPSIKESLKNLTDIKDCLTVLHNEAEKHWISPNRINLPLTHFTKNEESNDNNNNKIVIPEKLKSIFNQLTDYAADMMYNHSIRMNEIHVDFINSGIALCKDGYFQYEVNRNESTCSCAFNVSSFLPCEHLCLIYLRYGLYKDLLLNSKRWLKSYNIDLMKPSGVVISQPATTTTTTPTSLTTKQQPSSSSSLLLLSSDKEAITDITERLLSFQCE</sequence>
<evidence type="ECO:0000259" key="2">
    <source>
        <dbReference type="PROSITE" id="PS50966"/>
    </source>
</evidence>
<dbReference type="Proteomes" id="UP000050795">
    <property type="component" value="Unassembled WGS sequence"/>
</dbReference>
<evidence type="ECO:0000313" key="4">
    <source>
        <dbReference type="WBParaSite" id="TREG1_37830.1"/>
    </source>
</evidence>
<dbReference type="AlphaFoldDB" id="A0AA85JID7"/>
<dbReference type="InterPro" id="IPR048324">
    <property type="entry name" value="ZSWIM1-3_RNaseH-like"/>
</dbReference>
<reference evidence="3" key="1">
    <citation type="submission" date="2022-06" db="EMBL/GenBank/DDBJ databases">
        <authorList>
            <person name="Berger JAMES D."/>
            <person name="Berger JAMES D."/>
        </authorList>
    </citation>
    <scope>NUCLEOTIDE SEQUENCE [LARGE SCALE GENOMIC DNA]</scope>
</reference>
<dbReference type="InterPro" id="IPR052579">
    <property type="entry name" value="Zinc_finger_SWIM"/>
</dbReference>
<dbReference type="PANTHER" id="PTHR31569">
    <property type="entry name" value="SWIM-TYPE DOMAIN-CONTAINING PROTEIN"/>
    <property type="match status" value="1"/>
</dbReference>
<reference evidence="4" key="2">
    <citation type="submission" date="2023-11" db="UniProtKB">
        <authorList>
            <consortium name="WormBaseParasite"/>
        </authorList>
    </citation>
    <scope>IDENTIFICATION</scope>
</reference>
<protein>
    <recommendedName>
        <fullName evidence="2">SWIM-type domain-containing protein</fullName>
    </recommendedName>
</protein>
<dbReference type="PROSITE" id="PS50966">
    <property type="entry name" value="ZF_SWIM"/>
    <property type="match status" value="1"/>
</dbReference>
<accession>A0AA85JID7</accession>
<dbReference type="Pfam" id="PF21056">
    <property type="entry name" value="ZSWIM1-3_RNaseH-like"/>
    <property type="match status" value="1"/>
</dbReference>
<organism evidence="3 4">
    <name type="scientific">Trichobilharzia regenti</name>
    <name type="common">Nasal bird schistosome</name>
    <dbReference type="NCBI Taxonomy" id="157069"/>
    <lineage>
        <taxon>Eukaryota</taxon>
        <taxon>Metazoa</taxon>
        <taxon>Spiralia</taxon>
        <taxon>Lophotrochozoa</taxon>
        <taxon>Platyhelminthes</taxon>
        <taxon>Trematoda</taxon>
        <taxon>Digenea</taxon>
        <taxon>Strigeidida</taxon>
        <taxon>Schistosomatoidea</taxon>
        <taxon>Schistosomatidae</taxon>
        <taxon>Trichobilharzia</taxon>
    </lineage>
</organism>
<name>A0AA85JID7_TRIRE</name>
<evidence type="ECO:0000256" key="1">
    <source>
        <dbReference type="PROSITE-ProRule" id="PRU00325"/>
    </source>
</evidence>